<dbReference type="Gene3D" id="1.10.10.60">
    <property type="entry name" value="Homeodomain-like"/>
    <property type="match status" value="2"/>
</dbReference>
<dbReference type="InterPro" id="IPR018060">
    <property type="entry name" value="HTH_AraC"/>
</dbReference>
<reference evidence="6" key="1">
    <citation type="submission" date="2017-09" db="EMBL/GenBank/DDBJ databases">
        <authorList>
            <person name="Shetty A S."/>
        </authorList>
    </citation>
    <scope>NUCLEOTIDE SEQUENCE [LARGE SCALE GENOMIC DNA]</scope>
</reference>
<keyword evidence="6" id="KW-1185">Reference proteome</keyword>
<dbReference type="Gene3D" id="3.20.80.10">
    <property type="entry name" value="Regulatory factor, effector binding domain"/>
    <property type="match status" value="1"/>
</dbReference>
<evidence type="ECO:0000256" key="2">
    <source>
        <dbReference type="ARBA" id="ARBA00023125"/>
    </source>
</evidence>
<dbReference type="Proteomes" id="UP000217549">
    <property type="component" value="Chromosome I"/>
</dbReference>
<dbReference type="PANTHER" id="PTHR47504:SF5">
    <property type="entry name" value="RIGHT ORIGIN-BINDING PROTEIN"/>
    <property type="match status" value="1"/>
</dbReference>
<dbReference type="Pfam" id="PF14526">
    <property type="entry name" value="Cass2"/>
    <property type="match status" value="1"/>
</dbReference>
<dbReference type="AlphaFoldDB" id="A0A285PSS2"/>
<dbReference type="PANTHER" id="PTHR47504">
    <property type="entry name" value="RIGHT ORIGIN-BINDING PROTEIN"/>
    <property type="match status" value="1"/>
</dbReference>
<keyword evidence="2 5" id="KW-0238">DNA-binding</keyword>
<dbReference type="SUPFAM" id="SSF46689">
    <property type="entry name" value="Homeodomain-like"/>
    <property type="match status" value="1"/>
</dbReference>
<gene>
    <name evidence="5" type="ORF">EHLA_2026</name>
</gene>
<dbReference type="GO" id="GO:0003700">
    <property type="term" value="F:DNA-binding transcription factor activity"/>
    <property type="evidence" value="ECO:0007669"/>
    <property type="project" value="InterPro"/>
</dbReference>
<feature type="domain" description="HTH araC/xylS-type" evidence="4">
    <location>
        <begin position="240"/>
        <end position="337"/>
    </location>
</feature>
<evidence type="ECO:0000256" key="1">
    <source>
        <dbReference type="ARBA" id="ARBA00023015"/>
    </source>
</evidence>
<sequence length="514" mass="61240">MNYKEIMVDCASYIKKHKNEQLMVEDLGKLYSFKPEYLGYLFSCFYQEPLDLYMERMKEAEMNPDEFCQKPIQKRSTSTVKVDVKYTETVPFYLNVSPVINEEKEVYRPLDTAVEIYERYVDTNSTQLALWLNDENYSNYYMYGNISESSKDLPADLTQIRIPSGRYAIFSFGEEQKGGLAEQMKDLINYAQTEWMEKNAQKVDLQGYTFECIRDGKVYYCLALLEKEKEEPPEKVYGVDTWTTYIDENITGNLTTTSLAQKFHYSPTHFKRIFRCYYKMSVSDYIRKRRMTMIAEKIREGMNPKEAAALYHFKTYAGFARAFQKEFHVLPTMYSKGMFEVIDLAKYYFQNKDKIRMSIIKLQSIKMIGHTIIPCKKEEVDIPAQMNYWRGRAFPCLENTRFSSNVERREDKIALWYHEPESKNIDYILGPVVQEFPDKIPEKMIKVTLEEGKYAIFETDKISDERDITETLRMYIRCIFYGWVKEYRDRVDLKRITFERYVDCKIYFYVPVNH</sequence>
<evidence type="ECO:0000256" key="3">
    <source>
        <dbReference type="ARBA" id="ARBA00023163"/>
    </source>
</evidence>
<accession>A0A285PSS2</accession>
<protein>
    <submittedName>
        <fullName evidence="5">Homeobox domain-like</fullName>
    </submittedName>
</protein>
<dbReference type="InterPro" id="IPR011256">
    <property type="entry name" value="Reg_factor_effector_dom_sf"/>
</dbReference>
<dbReference type="SMART" id="SM00342">
    <property type="entry name" value="HTH_ARAC"/>
    <property type="match status" value="1"/>
</dbReference>
<organism evidence="5 6">
    <name type="scientific">Anaerobutyricum hallii</name>
    <dbReference type="NCBI Taxonomy" id="39488"/>
    <lineage>
        <taxon>Bacteria</taxon>
        <taxon>Bacillati</taxon>
        <taxon>Bacillota</taxon>
        <taxon>Clostridia</taxon>
        <taxon>Lachnospirales</taxon>
        <taxon>Lachnospiraceae</taxon>
        <taxon>Anaerobutyricum</taxon>
    </lineage>
</organism>
<dbReference type="RefSeq" id="WP_096240622.1">
    <property type="nucleotide sequence ID" value="NZ_LT907978.1"/>
</dbReference>
<dbReference type="InterPro" id="IPR029441">
    <property type="entry name" value="Cass2"/>
</dbReference>
<evidence type="ECO:0000313" key="6">
    <source>
        <dbReference type="Proteomes" id="UP000217549"/>
    </source>
</evidence>
<name>A0A285PSS2_9FIRM</name>
<dbReference type="InterPro" id="IPR050959">
    <property type="entry name" value="MarA-like"/>
</dbReference>
<keyword evidence="5" id="KW-0371">Homeobox</keyword>
<keyword evidence="3" id="KW-0804">Transcription</keyword>
<dbReference type="KEGG" id="ehl:EHLA_2026"/>
<dbReference type="GO" id="GO:0043565">
    <property type="term" value="F:sequence-specific DNA binding"/>
    <property type="evidence" value="ECO:0007669"/>
    <property type="project" value="InterPro"/>
</dbReference>
<dbReference type="InterPro" id="IPR009057">
    <property type="entry name" value="Homeodomain-like_sf"/>
</dbReference>
<proteinExistence type="predicted"/>
<keyword evidence="1" id="KW-0805">Transcription regulation</keyword>
<dbReference type="Pfam" id="PF12833">
    <property type="entry name" value="HTH_18"/>
    <property type="match status" value="1"/>
</dbReference>
<evidence type="ECO:0000313" key="5">
    <source>
        <dbReference type="EMBL" id="SOB72659.1"/>
    </source>
</evidence>
<dbReference type="EMBL" id="LT907978">
    <property type="protein sequence ID" value="SOB72659.1"/>
    <property type="molecule type" value="Genomic_DNA"/>
</dbReference>
<evidence type="ECO:0000259" key="4">
    <source>
        <dbReference type="PROSITE" id="PS01124"/>
    </source>
</evidence>
<dbReference type="PROSITE" id="PS01124">
    <property type="entry name" value="HTH_ARAC_FAMILY_2"/>
    <property type="match status" value="1"/>
</dbReference>